<keyword evidence="1" id="KW-0812">Transmembrane</keyword>
<reference evidence="2 3" key="1">
    <citation type="submission" date="2019-07" db="EMBL/GenBank/DDBJ databases">
        <title>Thalassofilum flectens gen. nov., sp. nov., a novel moderate thermophilic anaerobe from a shallow sea hot spring in Kunashir Island (Russia), representing a new family in the order Bacteroidales, and proposal of Thalassofilacea fam. nov.</title>
        <authorList>
            <person name="Kochetkova T.V."/>
            <person name="Podosokorskaya O.A."/>
            <person name="Novikov A."/>
            <person name="Elcheninov A.G."/>
            <person name="Toshchakov S.V."/>
            <person name="Kublanov I.V."/>
        </authorList>
    </citation>
    <scope>NUCLEOTIDE SEQUENCE [LARGE SCALE GENOMIC DNA]</scope>
    <source>
        <strain evidence="2 3">38-H</strain>
    </source>
</reference>
<evidence type="ECO:0000256" key="1">
    <source>
        <dbReference type="SAM" id="Phobius"/>
    </source>
</evidence>
<dbReference type="KEGG" id="ttz:FHG85_05805"/>
<evidence type="ECO:0000313" key="2">
    <source>
        <dbReference type="EMBL" id="QKG79794.1"/>
    </source>
</evidence>
<accession>A0A7D4AWZ0</accession>
<dbReference type="AlphaFoldDB" id="A0A7D4AWZ0"/>
<gene>
    <name evidence="2" type="ORF">FHG85_05805</name>
</gene>
<organism evidence="2 3">
    <name type="scientific">Tenuifilum thalassicum</name>
    <dbReference type="NCBI Taxonomy" id="2590900"/>
    <lineage>
        <taxon>Bacteria</taxon>
        <taxon>Pseudomonadati</taxon>
        <taxon>Bacteroidota</taxon>
        <taxon>Bacteroidia</taxon>
        <taxon>Bacteroidales</taxon>
        <taxon>Tenuifilaceae</taxon>
        <taxon>Tenuifilum</taxon>
    </lineage>
</organism>
<evidence type="ECO:0000313" key="3">
    <source>
        <dbReference type="Proteomes" id="UP000500961"/>
    </source>
</evidence>
<name>A0A7D4AWZ0_9BACT</name>
<keyword evidence="1" id="KW-1133">Transmembrane helix</keyword>
<dbReference type="RefSeq" id="WP_173073907.1">
    <property type="nucleotide sequence ID" value="NZ_CP041345.1"/>
</dbReference>
<feature type="transmembrane region" description="Helical" evidence="1">
    <location>
        <begin position="6"/>
        <end position="28"/>
    </location>
</feature>
<protein>
    <submittedName>
        <fullName evidence="2">Uncharacterized protein</fullName>
    </submittedName>
</protein>
<proteinExistence type="predicted"/>
<dbReference type="EMBL" id="CP041345">
    <property type="protein sequence ID" value="QKG79794.1"/>
    <property type="molecule type" value="Genomic_DNA"/>
</dbReference>
<keyword evidence="1" id="KW-0472">Membrane</keyword>
<dbReference type="Proteomes" id="UP000500961">
    <property type="component" value="Chromosome"/>
</dbReference>
<keyword evidence="3" id="KW-1185">Reference proteome</keyword>
<sequence>MKTVYQIVLGVIIVILGYLLYESIMAPIRFDREKKRRYSATIERLINIRTAQDAYRSRYGKYTGSFDTLIDFMKKGEIKVVKQIGSEDDSLAVALKKVYRDTILIPVRDTILKGYPYDSLRFVPFTGDTFELAAGELNTQSGIKVKVFECKAPNKVILKGLDRQEIINLDDLAKKLDKYPGLKVGSLTEATNNAGNWE</sequence>